<dbReference type="EnsemblMetazoa" id="XM_017135394.2">
    <property type="protein sequence ID" value="XP_016990883.1"/>
    <property type="gene ID" value="LOC108052874"/>
</dbReference>
<sequence>MMQCARTDKSSPQKVERKQMGNCNWFDLRRDEDMGRDAESETYSQAFETQTHRTKIYGYGFGTWHQRNIEQIRKTRTRRAQWSQNHYKQYKFDMKLPRAIIISWD</sequence>
<name>A0A6P4FTC0_DRORH</name>
<reference evidence="3" key="2">
    <citation type="submission" date="2025-04" db="UniProtKB">
        <authorList>
            <consortium name="RefSeq"/>
        </authorList>
    </citation>
    <scope>IDENTIFICATION</scope>
</reference>
<dbReference type="RefSeq" id="XP_016990883.1">
    <property type="nucleotide sequence ID" value="XM_017135394.1"/>
</dbReference>
<evidence type="ECO:0000313" key="3">
    <source>
        <dbReference type="RefSeq" id="XP_016990883.1"/>
    </source>
</evidence>
<dbReference type="AlphaFoldDB" id="A0A6P4FTC0"/>
<reference evidence="1" key="3">
    <citation type="submission" date="2025-05" db="UniProtKB">
        <authorList>
            <consortium name="EnsemblMetazoa"/>
        </authorList>
    </citation>
    <scope>IDENTIFICATION</scope>
</reference>
<dbReference type="GeneID" id="108052874"/>
<dbReference type="Proteomes" id="UP001652680">
    <property type="component" value="Unassembled WGS sequence"/>
</dbReference>
<protein>
    <submittedName>
        <fullName evidence="3">Uncharacterized protein LOC108052874</fullName>
    </submittedName>
</protein>
<gene>
    <name evidence="3" type="primary">LOC108052874</name>
    <name evidence="1" type="synonym">108052874</name>
</gene>
<proteinExistence type="predicted"/>
<organism evidence="3">
    <name type="scientific">Drosophila rhopaloa</name>
    <name type="common">Fruit fly</name>
    <dbReference type="NCBI Taxonomy" id="1041015"/>
    <lineage>
        <taxon>Eukaryota</taxon>
        <taxon>Metazoa</taxon>
        <taxon>Ecdysozoa</taxon>
        <taxon>Arthropoda</taxon>
        <taxon>Hexapoda</taxon>
        <taxon>Insecta</taxon>
        <taxon>Pterygota</taxon>
        <taxon>Neoptera</taxon>
        <taxon>Endopterygota</taxon>
        <taxon>Diptera</taxon>
        <taxon>Brachycera</taxon>
        <taxon>Muscomorpha</taxon>
        <taxon>Ephydroidea</taxon>
        <taxon>Drosophilidae</taxon>
        <taxon>Drosophila</taxon>
        <taxon>Sophophora</taxon>
    </lineage>
</organism>
<keyword evidence="2" id="KW-1185">Reference proteome</keyword>
<evidence type="ECO:0000313" key="2">
    <source>
        <dbReference type="Proteomes" id="UP001652680"/>
    </source>
</evidence>
<accession>A0A6P4FTC0</accession>
<reference evidence="2" key="1">
    <citation type="journal article" date="2021" name="Elife">
        <title>Highly contiguous assemblies of 101 drosophilid genomes.</title>
        <authorList>
            <person name="Kim B.Y."/>
            <person name="Wang J.R."/>
            <person name="Miller D.E."/>
            <person name="Barmina O."/>
            <person name="Delaney E."/>
            <person name="Thompson A."/>
            <person name="Comeault A.A."/>
            <person name="Peede D."/>
            <person name="D'Agostino E.R."/>
            <person name="Pelaez J."/>
            <person name="Aguilar J.M."/>
            <person name="Haji D."/>
            <person name="Matsunaga T."/>
            <person name="Armstrong E.E."/>
            <person name="Zych M."/>
            <person name="Ogawa Y."/>
            <person name="Stamenkovic-Radak M."/>
            <person name="Jelic M."/>
            <person name="Veselinovic M.S."/>
            <person name="Tanaskovic M."/>
            <person name="Eric P."/>
            <person name="Gao J.J."/>
            <person name="Katoh T.K."/>
            <person name="Toda M.J."/>
            <person name="Watabe H."/>
            <person name="Watada M."/>
            <person name="Davis J.S."/>
            <person name="Moyle L.C."/>
            <person name="Manoli G."/>
            <person name="Bertolini E."/>
            <person name="Kostal V."/>
            <person name="Hawley R.S."/>
            <person name="Takahashi A."/>
            <person name="Jones C.D."/>
            <person name="Price D.K."/>
            <person name="Whiteman N."/>
            <person name="Kopp A."/>
            <person name="Matute D.R."/>
            <person name="Petrov D.A."/>
        </authorList>
    </citation>
    <scope>NUCLEOTIDE SEQUENCE [LARGE SCALE GENOMIC DNA]</scope>
</reference>
<evidence type="ECO:0000313" key="1">
    <source>
        <dbReference type="EnsemblMetazoa" id="XP_016990883.1"/>
    </source>
</evidence>